<dbReference type="Proteomes" id="UP000019402">
    <property type="component" value="Unassembled WGS sequence"/>
</dbReference>
<gene>
    <name evidence="1" type="ORF">JCM21142_83167</name>
</gene>
<protein>
    <recommendedName>
        <fullName evidence="3">DUF452 family protein</fullName>
    </recommendedName>
</protein>
<evidence type="ECO:0008006" key="3">
    <source>
        <dbReference type="Google" id="ProtNLM"/>
    </source>
</evidence>
<name>W7Y0L6_9BACT</name>
<dbReference type="AlphaFoldDB" id="W7Y0L6"/>
<dbReference type="STRING" id="869213.GCA_000517085_04042"/>
<dbReference type="Pfam" id="PF04301">
    <property type="entry name" value="BioG"/>
    <property type="match status" value="1"/>
</dbReference>
<proteinExistence type="predicted"/>
<comment type="caution">
    <text evidence="1">The sequence shown here is derived from an EMBL/GenBank/DDBJ whole genome shotgun (WGS) entry which is preliminary data.</text>
</comment>
<dbReference type="OrthoDB" id="7688089at2"/>
<keyword evidence="2" id="KW-1185">Reference proteome</keyword>
<organism evidence="1 2">
    <name type="scientific">Saccharicrinis fermentans DSM 9555 = JCM 21142</name>
    <dbReference type="NCBI Taxonomy" id="869213"/>
    <lineage>
        <taxon>Bacteria</taxon>
        <taxon>Pseudomonadati</taxon>
        <taxon>Bacteroidota</taxon>
        <taxon>Bacteroidia</taxon>
        <taxon>Marinilabiliales</taxon>
        <taxon>Marinilabiliaceae</taxon>
        <taxon>Saccharicrinis</taxon>
    </lineage>
</organism>
<dbReference type="ESTHER" id="9bact-w7y0l6">
    <property type="family name" value="BioG_Pimeloyl-ACP-methyl-esterase"/>
</dbReference>
<sequence>MTKKWRIRNKYENVILFFNGWGMDHSAVDHMQSDHYDLVEFNDYRTIDFNECEYSHYEKIYVVAWSLGVWVASFIFNRSSLAISKAVAINGTPHPINAKEGIRPSVFEGTLKGWNKSNRELFLMRTIGAKSKYEAHATIFGKRTIENQKEELASLYKQINVHKDFEFKFNTAIIGNDDAIFTAQNQVNYWQSKTYCKFMDLPHYPFLQLLSWDVILRL</sequence>
<evidence type="ECO:0000313" key="1">
    <source>
        <dbReference type="EMBL" id="GAF04460.1"/>
    </source>
</evidence>
<evidence type="ECO:0000313" key="2">
    <source>
        <dbReference type="Proteomes" id="UP000019402"/>
    </source>
</evidence>
<dbReference type="InterPro" id="IPR029058">
    <property type="entry name" value="AB_hydrolase_fold"/>
</dbReference>
<dbReference type="SUPFAM" id="SSF53474">
    <property type="entry name" value="alpha/beta-Hydrolases"/>
    <property type="match status" value="1"/>
</dbReference>
<accession>W7Y0L6</accession>
<dbReference type="eggNOG" id="COG2830">
    <property type="taxonomic scope" value="Bacteria"/>
</dbReference>
<dbReference type="Gene3D" id="3.40.50.1820">
    <property type="entry name" value="alpha/beta hydrolase"/>
    <property type="match status" value="1"/>
</dbReference>
<reference evidence="1 2" key="1">
    <citation type="journal article" date="2014" name="Genome Announc.">
        <title>Draft Genome Sequence of Cytophaga fermentans JCM 21142T, a Facultative Anaerobe Isolated from Marine Mud.</title>
        <authorList>
            <person name="Starns D."/>
            <person name="Oshima K."/>
            <person name="Suda W."/>
            <person name="Iino T."/>
            <person name="Yuki M."/>
            <person name="Inoue J."/>
            <person name="Kitamura K."/>
            <person name="Iida T."/>
            <person name="Darby A."/>
            <person name="Hattori M."/>
            <person name="Ohkuma M."/>
        </authorList>
    </citation>
    <scope>NUCLEOTIDE SEQUENCE [LARGE SCALE GENOMIC DNA]</scope>
    <source>
        <strain evidence="1 2">JCM 21142</strain>
    </source>
</reference>
<dbReference type="EMBL" id="BAMD01000046">
    <property type="protein sequence ID" value="GAF04460.1"/>
    <property type="molecule type" value="Genomic_DNA"/>
</dbReference>
<dbReference type="RefSeq" id="WP_027473340.1">
    <property type="nucleotide sequence ID" value="NZ_BAMD01000046.1"/>
</dbReference>
<dbReference type="InterPro" id="IPR007398">
    <property type="entry name" value="BioG"/>
</dbReference>